<dbReference type="SUPFAM" id="SSF53474">
    <property type="entry name" value="alpha/beta-Hydrolases"/>
    <property type="match status" value="1"/>
</dbReference>
<dbReference type="GO" id="GO:0016787">
    <property type="term" value="F:hydrolase activity"/>
    <property type="evidence" value="ECO:0007669"/>
    <property type="project" value="UniProtKB-KW"/>
</dbReference>
<evidence type="ECO:0000313" key="5">
    <source>
        <dbReference type="Proteomes" id="UP000268329"/>
    </source>
</evidence>
<dbReference type="InterPro" id="IPR012223">
    <property type="entry name" value="TEII"/>
</dbReference>
<proteinExistence type="inferred from homology"/>
<name>A0A3G2JKA6_9ACTN</name>
<dbReference type="RefSeq" id="WP_121790230.1">
    <property type="nucleotide sequence ID" value="NZ_CP033073.1"/>
</dbReference>
<evidence type="ECO:0000256" key="1">
    <source>
        <dbReference type="ARBA" id="ARBA00007169"/>
    </source>
</evidence>
<accession>A0A3G2JKA6</accession>
<dbReference type="Gene3D" id="3.40.50.1820">
    <property type="entry name" value="alpha/beta hydrolase"/>
    <property type="match status" value="1"/>
</dbReference>
<dbReference type="Pfam" id="PF00975">
    <property type="entry name" value="Thioesterase"/>
    <property type="match status" value="1"/>
</dbReference>
<dbReference type="Proteomes" id="UP000268329">
    <property type="component" value="Chromosome"/>
</dbReference>
<reference evidence="4 5" key="1">
    <citation type="submission" date="2018-10" db="EMBL/GenBank/DDBJ databases">
        <title>The genome of Streptomyces dangxiongensis Z022.</title>
        <authorList>
            <person name="Zhang B."/>
        </authorList>
    </citation>
    <scope>NUCLEOTIDE SEQUENCE [LARGE SCALE GENOMIC DNA]</scope>
    <source>
        <strain evidence="4 5">Z022</strain>
    </source>
</reference>
<protein>
    <submittedName>
        <fullName evidence="4">Thioesterase</fullName>
    </submittedName>
</protein>
<feature type="domain" description="Thioesterase TesA-like" evidence="3">
    <location>
        <begin position="27"/>
        <end position="248"/>
    </location>
</feature>
<evidence type="ECO:0000259" key="3">
    <source>
        <dbReference type="SMART" id="SM00824"/>
    </source>
</evidence>
<evidence type="ECO:0000256" key="2">
    <source>
        <dbReference type="ARBA" id="ARBA00022801"/>
    </source>
</evidence>
<dbReference type="KEGG" id="sdd:D9753_32415"/>
<dbReference type="OrthoDB" id="8480037at2"/>
<dbReference type="PANTHER" id="PTHR11487">
    <property type="entry name" value="THIOESTERASE"/>
    <property type="match status" value="1"/>
</dbReference>
<organism evidence="4 5">
    <name type="scientific">Streptomyces dangxiongensis</name>
    <dbReference type="NCBI Taxonomy" id="1442032"/>
    <lineage>
        <taxon>Bacteria</taxon>
        <taxon>Bacillati</taxon>
        <taxon>Actinomycetota</taxon>
        <taxon>Actinomycetes</taxon>
        <taxon>Kitasatosporales</taxon>
        <taxon>Streptomycetaceae</taxon>
        <taxon>Streptomyces</taxon>
    </lineage>
</organism>
<dbReference type="InterPro" id="IPR029058">
    <property type="entry name" value="AB_hydrolase_fold"/>
</dbReference>
<comment type="similarity">
    <text evidence="1">Belongs to the thioesterase family.</text>
</comment>
<sequence>MAERPGAQHQSWLRSFHQSTPGAPRLVCLPHAGGSASFYFAVSKALSPAVEVRAVQYPGRQDRYDEPLAGSVQELAQGVFRALDDGQDTPLALFGHSMGAMVGFELARLLEAAGRPPVTFFASGRRGPSLVRTETVHQGDDAQLIAEVTKLDGTDAALLEDEELQRMVLPVLRADYRAVETYRRAPGPRLSCPVVAMTGDADPRLTPDEARTWAEETDGAFELRVFPGAHFYLVAQQEAVLAEVRAALRRLGPATGAVA</sequence>
<keyword evidence="2" id="KW-0378">Hydrolase</keyword>
<dbReference type="EMBL" id="CP033073">
    <property type="protein sequence ID" value="AYN42803.1"/>
    <property type="molecule type" value="Genomic_DNA"/>
</dbReference>
<dbReference type="InterPro" id="IPR020802">
    <property type="entry name" value="TesA-like"/>
</dbReference>
<dbReference type="PANTHER" id="PTHR11487:SF0">
    <property type="entry name" value="S-ACYL FATTY ACID SYNTHASE THIOESTERASE, MEDIUM CHAIN"/>
    <property type="match status" value="1"/>
</dbReference>
<gene>
    <name evidence="4" type="ORF">D9753_32415</name>
</gene>
<dbReference type="GO" id="GO:0008610">
    <property type="term" value="P:lipid biosynthetic process"/>
    <property type="evidence" value="ECO:0007669"/>
    <property type="project" value="TreeGrafter"/>
</dbReference>
<dbReference type="SMART" id="SM00824">
    <property type="entry name" value="PKS_TE"/>
    <property type="match status" value="1"/>
</dbReference>
<keyword evidence="5" id="KW-1185">Reference proteome</keyword>
<evidence type="ECO:0000313" key="4">
    <source>
        <dbReference type="EMBL" id="AYN42803.1"/>
    </source>
</evidence>
<dbReference type="AlphaFoldDB" id="A0A3G2JKA6"/>
<dbReference type="InterPro" id="IPR001031">
    <property type="entry name" value="Thioesterase"/>
</dbReference>